<dbReference type="Gene3D" id="3.30.559.30">
    <property type="entry name" value="Nonribosomal peptide synthetase, condensation domain"/>
    <property type="match status" value="1"/>
</dbReference>
<feature type="domain" description="O-acyltransferase WSD1-like N-terminal" evidence="12">
    <location>
        <begin position="4"/>
        <end position="268"/>
    </location>
</feature>
<dbReference type="RefSeq" id="WP_138688952.1">
    <property type="nucleotide sequence ID" value="NZ_JBHSAZ010000089.1"/>
</dbReference>
<keyword evidence="9 11" id="KW-0012">Acyltransferase</keyword>
<evidence type="ECO:0000256" key="10">
    <source>
        <dbReference type="ARBA" id="ARBA00048109"/>
    </source>
</evidence>
<evidence type="ECO:0000256" key="9">
    <source>
        <dbReference type="ARBA" id="ARBA00023315"/>
    </source>
</evidence>
<keyword evidence="5 11" id="KW-0444">Lipid biosynthesis</keyword>
<dbReference type="InterPro" id="IPR014292">
    <property type="entry name" value="Acyl_transf_WS/DGAT"/>
</dbReference>
<dbReference type="AlphaFoldDB" id="A0A5S4GWY0"/>
<evidence type="ECO:0000256" key="1">
    <source>
        <dbReference type="ARBA" id="ARBA00004771"/>
    </source>
</evidence>
<dbReference type="NCBIfam" id="TIGR02946">
    <property type="entry name" value="acyl_WS_DGAT"/>
    <property type="match status" value="1"/>
</dbReference>
<evidence type="ECO:0000256" key="8">
    <source>
        <dbReference type="ARBA" id="ARBA00023098"/>
    </source>
</evidence>
<sequence>MRQLSALDAQFLNFETATNIANVGGLAVLEAGLSRKKILDRLAARMPGVPQLRQRLVRVPFGLDHPYWADDDEIDLDYHLQELALPSPGNDVQLAEQVARLHERRLDLTRPLWEMYLIHGLAAGRCGVYTKVHHAAVDGLTGAEVLAALMDPAPEVIAREPEAPPELWRMLTRSAWHLAANPAHLLRFVDEALPMLDQLPVVSRLPGAGRLSRMVRRGPLPDLPDLAAPRTPLSGPVSSHRRYAFAELPLEKIKRVKNAFGVTVNDVVMALAASALRRWLVEHAGLPDVPLVAGVPFSVRGRSGTGEGNQVTIMITQLPTHVPDARRRLLLVSEAMRQIKQRFALTPASWLQELSQSLPAALNGLADRAAFELVGRTAPPINVIISNVPGPQYPLTIAGVKLLAYHPVSVVTDVSGALNITAFSYHGRLDIGITACRRLVADVWAFPGFLREALDELSPEP</sequence>
<evidence type="ECO:0000256" key="2">
    <source>
        <dbReference type="ARBA" id="ARBA00005189"/>
    </source>
</evidence>
<feature type="domain" description="O-acyltransferase WSD1 C-terminal" evidence="13">
    <location>
        <begin position="308"/>
        <end position="457"/>
    </location>
</feature>
<dbReference type="GO" id="GO:0006071">
    <property type="term" value="P:glycerol metabolic process"/>
    <property type="evidence" value="ECO:0007669"/>
    <property type="project" value="UniProtKB-KW"/>
</dbReference>
<dbReference type="PANTHER" id="PTHR31650:SF1">
    <property type="entry name" value="WAX ESTER SYNTHASE_DIACYLGLYCEROL ACYLTRANSFERASE 4-RELATED"/>
    <property type="match status" value="1"/>
</dbReference>
<name>A0A5S4GWY0_9ACTN</name>
<gene>
    <name evidence="14" type="ORF">ETD85_07920</name>
</gene>
<reference evidence="14 15" key="1">
    <citation type="submission" date="2019-05" db="EMBL/GenBank/DDBJ databases">
        <title>Draft genome sequence of Nonomuraea zeae DSM 100528.</title>
        <authorList>
            <person name="Saricaoglu S."/>
            <person name="Isik K."/>
        </authorList>
    </citation>
    <scope>NUCLEOTIDE SEQUENCE [LARGE SCALE GENOMIC DNA]</scope>
    <source>
        <strain evidence="14 15">DSM 100528</strain>
    </source>
</reference>
<dbReference type="EC" id="2.3.1.20" evidence="4 11"/>
<evidence type="ECO:0000313" key="15">
    <source>
        <dbReference type="Proteomes" id="UP000306628"/>
    </source>
</evidence>
<dbReference type="GO" id="GO:0005886">
    <property type="term" value="C:plasma membrane"/>
    <property type="evidence" value="ECO:0007669"/>
    <property type="project" value="TreeGrafter"/>
</dbReference>
<dbReference type="InterPro" id="IPR009721">
    <property type="entry name" value="O-acyltransferase_WSD1_C"/>
</dbReference>
<comment type="caution">
    <text evidence="14">The sequence shown here is derived from an EMBL/GenBank/DDBJ whole genome shotgun (WGS) entry which is preliminary data.</text>
</comment>
<evidence type="ECO:0000256" key="6">
    <source>
        <dbReference type="ARBA" id="ARBA00022679"/>
    </source>
</evidence>
<keyword evidence="15" id="KW-1185">Reference proteome</keyword>
<evidence type="ECO:0000259" key="12">
    <source>
        <dbReference type="Pfam" id="PF03007"/>
    </source>
</evidence>
<dbReference type="OrthoDB" id="9810950at2"/>
<keyword evidence="6 11" id="KW-0808">Transferase</keyword>
<evidence type="ECO:0000256" key="7">
    <source>
        <dbReference type="ARBA" id="ARBA00022798"/>
    </source>
</evidence>
<dbReference type="InterPro" id="IPR004255">
    <property type="entry name" value="O-acyltransferase_WSD1_N"/>
</dbReference>
<dbReference type="InterPro" id="IPR045034">
    <property type="entry name" value="O-acyltransferase_WSD1-like"/>
</dbReference>
<dbReference type="GO" id="GO:0004144">
    <property type="term" value="F:diacylglycerol O-acyltransferase activity"/>
    <property type="evidence" value="ECO:0007669"/>
    <property type="project" value="UniProtKB-EC"/>
</dbReference>
<evidence type="ECO:0000256" key="5">
    <source>
        <dbReference type="ARBA" id="ARBA00022516"/>
    </source>
</evidence>
<dbReference type="PANTHER" id="PTHR31650">
    <property type="entry name" value="O-ACYLTRANSFERASE (WSD1-LIKE) FAMILY PROTEIN"/>
    <property type="match status" value="1"/>
</dbReference>
<dbReference type="Proteomes" id="UP000306628">
    <property type="component" value="Unassembled WGS sequence"/>
</dbReference>
<accession>A0A5S4GWY0</accession>
<dbReference type="SUPFAM" id="SSF52777">
    <property type="entry name" value="CoA-dependent acyltransferases"/>
    <property type="match status" value="2"/>
</dbReference>
<dbReference type="Pfam" id="PF03007">
    <property type="entry name" value="WS_DGAT_cat"/>
    <property type="match status" value="1"/>
</dbReference>
<dbReference type="Pfam" id="PF06974">
    <property type="entry name" value="WS_DGAT_C"/>
    <property type="match status" value="1"/>
</dbReference>
<dbReference type="InterPro" id="IPR023213">
    <property type="entry name" value="CAT-like_dom_sf"/>
</dbReference>
<organism evidence="14 15">
    <name type="scientific">Nonomuraea zeae</name>
    <dbReference type="NCBI Taxonomy" id="1642303"/>
    <lineage>
        <taxon>Bacteria</taxon>
        <taxon>Bacillati</taxon>
        <taxon>Actinomycetota</taxon>
        <taxon>Actinomycetes</taxon>
        <taxon>Streptosporangiales</taxon>
        <taxon>Streptosporangiaceae</taxon>
        <taxon>Nonomuraea</taxon>
    </lineage>
</organism>
<proteinExistence type="inferred from homology"/>
<evidence type="ECO:0000313" key="14">
    <source>
        <dbReference type="EMBL" id="TMR37503.1"/>
    </source>
</evidence>
<protein>
    <recommendedName>
        <fullName evidence="4 11">Diacylglycerol O-acyltransferase</fullName>
        <ecNumber evidence="4 11">2.3.1.20</ecNumber>
    </recommendedName>
</protein>
<dbReference type="GO" id="GO:0001666">
    <property type="term" value="P:response to hypoxia"/>
    <property type="evidence" value="ECO:0007669"/>
    <property type="project" value="TreeGrafter"/>
</dbReference>
<comment type="pathway">
    <text evidence="2">Lipid metabolism.</text>
</comment>
<dbReference type="Gene3D" id="3.30.559.10">
    <property type="entry name" value="Chloramphenicol acetyltransferase-like domain"/>
    <property type="match status" value="1"/>
</dbReference>
<dbReference type="GO" id="GO:0019432">
    <property type="term" value="P:triglyceride biosynthetic process"/>
    <property type="evidence" value="ECO:0007669"/>
    <property type="project" value="UniProtKB-UniPathway"/>
</dbReference>
<keyword evidence="8 11" id="KW-0443">Lipid metabolism</keyword>
<dbReference type="GO" id="GO:0051701">
    <property type="term" value="P:biological process involved in interaction with host"/>
    <property type="evidence" value="ECO:0007669"/>
    <property type="project" value="TreeGrafter"/>
</dbReference>
<comment type="catalytic activity">
    <reaction evidence="10 11">
        <text>an acyl-CoA + a 1,2-diacyl-sn-glycerol = a triacyl-sn-glycerol + CoA</text>
        <dbReference type="Rhea" id="RHEA:10868"/>
        <dbReference type="ChEBI" id="CHEBI:17815"/>
        <dbReference type="ChEBI" id="CHEBI:57287"/>
        <dbReference type="ChEBI" id="CHEBI:58342"/>
        <dbReference type="ChEBI" id="CHEBI:64615"/>
        <dbReference type="EC" id="2.3.1.20"/>
    </reaction>
</comment>
<keyword evidence="7 11" id="KW-0319">Glycerol metabolism</keyword>
<evidence type="ECO:0000259" key="13">
    <source>
        <dbReference type="Pfam" id="PF06974"/>
    </source>
</evidence>
<evidence type="ECO:0000256" key="3">
    <source>
        <dbReference type="ARBA" id="ARBA00009587"/>
    </source>
</evidence>
<dbReference type="UniPathway" id="UPA00282"/>
<evidence type="ECO:0000256" key="4">
    <source>
        <dbReference type="ARBA" id="ARBA00013244"/>
    </source>
</evidence>
<dbReference type="EMBL" id="VCKX01000016">
    <property type="protein sequence ID" value="TMR37503.1"/>
    <property type="molecule type" value="Genomic_DNA"/>
</dbReference>
<comment type="pathway">
    <text evidence="1 11">Glycerolipid metabolism; triacylglycerol biosynthesis.</text>
</comment>
<evidence type="ECO:0000256" key="11">
    <source>
        <dbReference type="RuleBase" id="RU361241"/>
    </source>
</evidence>
<dbReference type="GO" id="GO:0071731">
    <property type="term" value="P:response to nitric oxide"/>
    <property type="evidence" value="ECO:0007669"/>
    <property type="project" value="TreeGrafter"/>
</dbReference>
<comment type="similarity">
    <text evidence="3 11">Belongs to the long-chain O-acyltransferase family.</text>
</comment>